<dbReference type="KEGG" id="paby:Ga0080574_TMP965"/>
<sequence length="64" mass="7102">MASFTPAPYSHPRRKCASARKRDSGAAVSRKTTILPQYWGMAPFVRIHAAKPECIFALIACPRN</sequence>
<dbReference type="STRING" id="1250539.Ga0080574_TMP965"/>
<dbReference type="Proteomes" id="UP000187059">
    <property type="component" value="Chromosome"/>
</dbReference>
<evidence type="ECO:0000313" key="3">
    <source>
        <dbReference type="Proteomes" id="UP000187059"/>
    </source>
</evidence>
<reference evidence="2 3" key="1">
    <citation type="submission" date="2016-04" db="EMBL/GenBank/DDBJ databases">
        <title>Deep-sea bacteria in the southern Pacific.</title>
        <authorList>
            <person name="Tang K."/>
        </authorList>
    </citation>
    <scope>NUCLEOTIDE SEQUENCE [LARGE SCALE GENOMIC DNA]</scope>
    <source>
        <strain evidence="2 3">JLT2014</strain>
    </source>
</reference>
<protein>
    <submittedName>
        <fullName evidence="2">Uncharacterized protein</fullName>
    </submittedName>
</protein>
<dbReference type="EMBL" id="CP015093">
    <property type="protein sequence ID" value="APZ51299.1"/>
    <property type="molecule type" value="Genomic_DNA"/>
</dbReference>
<evidence type="ECO:0000256" key="1">
    <source>
        <dbReference type="SAM" id="MobiDB-lite"/>
    </source>
</evidence>
<proteinExistence type="predicted"/>
<dbReference type="AlphaFoldDB" id="A0A1P8UPG9"/>
<gene>
    <name evidence="2" type="ORF">Ga0080574_TMP965</name>
</gene>
<organism evidence="2 3">
    <name type="scientific">Salipiger abyssi</name>
    <dbReference type="NCBI Taxonomy" id="1250539"/>
    <lineage>
        <taxon>Bacteria</taxon>
        <taxon>Pseudomonadati</taxon>
        <taxon>Pseudomonadota</taxon>
        <taxon>Alphaproteobacteria</taxon>
        <taxon>Rhodobacterales</taxon>
        <taxon>Roseobacteraceae</taxon>
        <taxon>Salipiger</taxon>
    </lineage>
</organism>
<accession>A0A1P8UPG9</accession>
<evidence type="ECO:0000313" key="2">
    <source>
        <dbReference type="EMBL" id="APZ51299.1"/>
    </source>
</evidence>
<feature type="region of interest" description="Disordered" evidence="1">
    <location>
        <begin position="1"/>
        <end position="26"/>
    </location>
</feature>
<keyword evidence="3" id="KW-1185">Reference proteome</keyword>
<name>A0A1P8UPG9_9RHOB</name>